<gene>
    <name evidence="2" type="ORF">GALL_504780</name>
</gene>
<dbReference type="EMBL" id="MLJW01005604">
    <property type="protein sequence ID" value="OIQ67939.1"/>
    <property type="molecule type" value="Genomic_DNA"/>
</dbReference>
<comment type="caution">
    <text evidence="2">The sequence shown here is derived from an EMBL/GenBank/DDBJ whole genome shotgun (WGS) entry which is preliminary data.</text>
</comment>
<organism evidence="2">
    <name type="scientific">mine drainage metagenome</name>
    <dbReference type="NCBI Taxonomy" id="410659"/>
    <lineage>
        <taxon>unclassified sequences</taxon>
        <taxon>metagenomes</taxon>
        <taxon>ecological metagenomes</taxon>
    </lineage>
</organism>
<proteinExistence type="predicted"/>
<sequence>MAGQRPQPGLHRIDAFGHAGEVAALDDLFDQPQLLIGDTGVVVPYRYGGGNEGLPDGVGPEFLQRRVGIQRLVVGVGVEQGRGFVGHHLLQDRGDRFAFGKPLPPDFRQQPRGVGLVEHDRAGRPAIRERKSVELVQNPGGRDGRKSDHRQHSQMGLPQHRLKAADQGLVGQHGVKIHRNLGYADALAFGRDGRMQIGQHFLVIEPFEFGHKALDKPKHALGAVDESTLDFARIRVFVAIASLVEETLGTRGLFRRRQIEKGQEITGLVMRPLLLELRAALDVDQRRRHIREMAFRILAGGMPLRLDKDSPARTEPAQRVV</sequence>
<reference evidence="2" key="1">
    <citation type="submission" date="2016-10" db="EMBL/GenBank/DDBJ databases">
        <title>Sequence of Gallionella enrichment culture.</title>
        <authorList>
            <person name="Poehlein A."/>
            <person name="Muehling M."/>
            <person name="Daniel R."/>
        </authorList>
    </citation>
    <scope>NUCLEOTIDE SEQUENCE</scope>
</reference>
<feature type="region of interest" description="Disordered" evidence="1">
    <location>
        <begin position="133"/>
        <end position="157"/>
    </location>
</feature>
<accession>A0A1J5PRM7</accession>
<name>A0A1J5PRM7_9ZZZZ</name>
<protein>
    <submittedName>
        <fullName evidence="2">Uncharacterized protein</fullName>
    </submittedName>
</protein>
<evidence type="ECO:0000256" key="1">
    <source>
        <dbReference type="SAM" id="MobiDB-lite"/>
    </source>
</evidence>
<dbReference type="AlphaFoldDB" id="A0A1J5PRM7"/>
<evidence type="ECO:0000313" key="2">
    <source>
        <dbReference type="EMBL" id="OIQ67939.1"/>
    </source>
</evidence>